<sequence length="417" mass="42488">MTGAPASVAALAAELHAFVQLIDDDPAAEGSSPVAGWTVAVKDNMDVAGTVRTDGLRGPHPPAATADAEVVRRLRAAGARIVAKANLEELSFGATTQNATWGACRNPWDRGRIPGGSSGGSAVAVAAGLVRVAVGTDTGGSLRNPAAFCGVTTLRPSHGLVPTLGVTPLSPSMDVVGPMARSAAEVRAALDVMAGAAPHPRPRSLAELTVGVPEGYFLDDLEPAVADGFGDLLGLLSAQGARVVSVAGLRDVERVHEAMAALQNSEAVRHLRPYWHDGRVSAGVRGRIEAGRGVTTEEIENALGVAFAWRGQVGSVLGDVDVVAVPATPFVAPAADQGDLTLVSRRINRFTGCWSLTGLPVLGLPVSPSPTGLPVGAQLVGRGGADWALLAIGEAIQAVSDWHGRRPPGALAAGAWS</sequence>
<evidence type="ECO:0000313" key="2">
    <source>
        <dbReference type="EMBL" id="SEE72294.1"/>
    </source>
</evidence>
<organism evidence="2 3">
    <name type="scientific">Jiangella alba</name>
    <dbReference type="NCBI Taxonomy" id="561176"/>
    <lineage>
        <taxon>Bacteria</taxon>
        <taxon>Bacillati</taxon>
        <taxon>Actinomycetota</taxon>
        <taxon>Actinomycetes</taxon>
        <taxon>Jiangellales</taxon>
        <taxon>Jiangellaceae</taxon>
        <taxon>Jiangella</taxon>
    </lineage>
</organism>
<dbReference type="Pfam" id="PF01425">
    <property type="entry name" value="Amidase"/>
    <property type="match status" value="1"/>
</dbReference>
<dbReference type="STRING" id="561176.SAMN04488561_2422"/>
<keyword evidence="2" id="KW-0808">Transferase</keyword>
<proteinExistence type="predicted"/>
<evidence type="ECO:0000313" key="3">
    <source>
        <dbReference type="Proteomes" id="UP000181980"/>
    </source>
</evidence>
<accession>A0A1H5L5R2</accession>
<name>A0A1H5L5R2_9ACTN</name>
<dbReference type="PROSITE" id="PS00571">
    <property type="entry name" value="AMIDASES"/>
    <property type="match status" value="1"/>
</dbReference>
<dbReference type="OrthoDB" id="182039at2"/>
<dbReference type="InterPro" id="IPR020556">
    <property type="entry name" value="Amidase_CS"/>
</dbReference>
<evidence type="ECO:0000259" key="1">
    <source>
        <dbReference type="Pfam" id="PF01425"/>
    </source>
</evidence>
<dbReference type="PANTHER" id="PTHR11895">
    <property type="entry name" value="TRANSAMIDASE"/>
    <property type="match status" value="1"/>
</dbReference>
<dbReference type="InterPro" id="IPR023631">
    <property type="entry name" value="Amidase_dom"/>
</dbReference>
<feature type="domain" description="Amidase" evidence="1">
    <location>
        <begin position="23"/>
        <end position="390"/>
    </location>
</feature>
<protein>
    <submittedName>
        <fullName evidence="2">Aspartyl-tRNA(Asn)/glutamyl-tRNA(Gln) amidotransferase subunit A</fullName>
    </submittedName>
</protein>
<dbReference type="AlphaFoldDB" id="A0A1H5L5R2"/>
<dbReference type="RefSeq" id="WP_083289255.1">
    <property type="nucleotide sequence ID" value="NZ_FNUC01000003.1"/>
</dbReference>
<keyword evidence="3" id="KW-1185">Reference proteome</keyword>
<dbReference type="PANTHER" id="PTHR11895:SF176">
    <property type="entry name" value="AMIDASE AMID-RELATED"/>
    <property type="match status" value="1"/>
</dbReference>
<dbReference type="InterPro" id="IPR036928">
    <property type="entry name" value="AS_sf"/>
</dbReference>
<dbReference type="SUPFAM" id="SSF75304">
    <property type="entry name" value="Amidase signature (AS) enzymes"/>
    <property type="match status" value="1"/>
</dbReference>
<reference evidence="3" key="1">
    <citation type="submission" date="2016-10" db="EMBL/GenBank/DDBJ databases">
        <authorList>
            <person name="Varghese N."/>
            <person name="Submissions S."/>
        </authorList>
    </citation>
    <scope>NUCLEOTIDE SEQUENCE [LARGE SCALE GENOMIC DNA]</scope>
    <source>
        <strain evidence="3">DSM 45237</strain>
    </source>
</reference>
<dbReference type="Proteomes" id="UP000181980">
    <property type="component" value="Unassembled WGS sequence"/>
</dbReference>
<dbReference type="EMBL" id="FNUC01000003">
    <property type="protein sequence ID" value="SEE72294.1"/>
    <property type="molecule type" value="Genomic_DNA"/>
</dbReference>
<dbReference type="InterPro" id="IPR000120">
    <property type="entry name" value="Amidase"/>
</dbReference>
<gene>
    <name evidence="2" type="ORF">SAMN04488561_2422</name>
</gene>
<dbReference type="GO" id="GO:0016740">
    <property type="term" value="F:transferase activity"/>
    <property type="evidence" value="ECO:0007669"/>
    <property type="project" value="UniProtKB-KW"/>
</dbReference>
<dbReference type="Gene3D" id="3.90.1300.10">
    <property type="entry name" value="Amidase signature (AS) domain"/>
    <property type="match status" value="1"/>
</dbReference>